<evidence type="ECO:0000256" key="2">
    <source>
        <dbReference type="ARBA" id="ARBA00022490"/>
    </source>
</evidence>
<dbReference type="STRING" id="456900.A0A195CB18"/>
<comment type="subcellular location">
    <subcellularLocation>
        <location evidence="1">Cytoplasm</location>
        <location evidence="1">Cytoskeleton</location>
        <location evidence="1">Microtubule organizing center</location>
        <location evidence="1">Centrosome</location>
    </subcellularLocation>
</comment>
<dbReference type="PANTHER" id="PTHR31144:SF1">
    <property type="entry name" value="UPF0602 PROTEIN C4ORF47"/>
    <property type="match status" value="1"/>
</dbReference>
<keyword evidence="7" id="KW-1185">Reference proteome</keyword>
<sequence length="506" mass="56447">MQYATRRDGCLSPHARVVVQRQMACDLSPDANRWKILVVLEWLDQCFASYCIGLLMGKATACACSTRIILDALANCRNCRMQHFAFCSSVKTDMGAAGAVSRLYIANANRKDSGNYSCALANVAAATIVSVHVLNGENPAAMQHGGTTAPRATFIFTVGLRTKLNAYWQSPRCLVGFVYVPLQCMWLGQVNTPTENVHYFIKPRPSSTDPSTANLPTIATLNKAFSGFFSDPPPGPFDVYREPTQFRENVAKGRQILSGPPIQLFEKKYERIFEGEALTEPWRDEARQRVKDEKRKIGGHMLPTSLSKKHSTPGDWYGCFAKSSYFSPLSKEEARKKTPVPPNMKIKPNPLGGPGYANICLNPYPSYSHEPYERVVDKKVVSKGRFLTTSAPLDYFPPNPYEDEEPGSTYVHPVEIARKTLGTARFYVPFPKKPGGSHDGCFSKFPEYTGDPYVKAKDKAAAEPKFISGGPFLRSKHTNSIIEQITKISCNARNYMEYQEQVYPMH</sequence>
<evidence type="ECO:0000256" key="1">
    <source>
        <dbReference type="ARBA" id="ARBA00004300"/>
    </source>
</evidence>
<name>A0A195CB18_9HYME</name>
<evidence type="ECO:0000313" key="7">
    <source>
        <dbReference type="Proteomes" id="UP000078542"/>
    </source>
</evidence>
<comment type="similarity">
    <text evidence="4">Belongs to the CFAP96 family.</text>
</comment>
<dbReference type="EMBL" id="KQ978068">
    <property type="protein sequence ID" value="KYM97396.1"/>
    <property type="molecule type" value="Genomic_DNA"/>
</dbReference>
<evidence type="ECO:0000256" key="3">
    <source>
        <dbReference type="ARBA" id="ARBA00023212"/>
    </source>
</evidence>
<keyword evidence="3" id="KW-0206">Cytoskeleton</keyword>
<dbReference type="InterPro" id="IPR029358">
    <property type="entry name" value="CFAP96"/>
</dbReference>
<reference evidence="6 7" key="1">
    <citation type="submission" date="2016-03" db="EMBL/GenBank/DDBJ databases">
        <title>Cyphomyrmex costatus WGS genome.</title>
        <authorList>
            <person name="Nygaard S."/>
            <person name="Hu H."/>
            <person name="Boomsma J."/>
            <person name="Zhang G."/>
        </authorList>
    </citation>
    <scope>NUCLEOTIDE SEQUENCE [LARGE SCALE GENOMIC DNA]</scope>
    <source>
        <strain evidence="6">MS0001</strain>
        <tissue evidence="6">Whole body</tissue>
    </source>
</reference>
<organism evidence="6 7">
    <name type="scientific">Cyphomyrmex costatus</name>
    <dbReference type="NCBI Taxonomy" id="456900"/>
    <lineage>
        <taxon>Eukaryota</taxon>
        <taxon>Metazoa</taxon>
        <taxon>Ecdysozoa</taxon>
        <taxon>Arthropoda</taxon>
        <taxon>Hexapoda</taxon>
        <taxon>Insecta</taxon>
        <taxon>Pterygota</taxon>
        <taxon>Neoptera</taxon>
        <taxon>Endopterygota</taxon>
        <taxon>Hymenoptera</taxon>
        <taxon>Apocrita</taxon>
        <taxon>Aculeata</taxon>
        <taxon>Formicoidea</taxon>
        <taxon>Formicidae</taxon>
        <taxon>Myrmicinae</taxon>
        <taxon>Cyphomyrmex</taxon>
    </lineage>
</organism>
<evidence type="ECO:0000256" key="5">
    <source>
        <dbReference type="ARBA" id="ARBA00035693"/>
    </source>
</evidence>
<dbReference type="Pfam" id="PF15239">
    <property type="entry name" value="CFAP96-like"/>
    <property type="match status" value="1"/>
</dbReference>
<accession>A0A195CB18</accession>
<proteinExistence type="inferred from homology"/>
<gene>
    <name evidence="6" type="ORF">ALC62_11688</name>
</gene>
<dbReference type="PANTHER" id="PTHR31144">
    <property type="entry name" value="UPF0602 PROTEIN C4ORF47"/>
    <property type="match status" value="1"/>
</dbReference>
<dbReference type="GO" id="GO:0005881">
    <property type="term" value="C:cytoplasmic microtubule"/>
    <property type="evidence" value="ECO:0007669"/>
    <property type="project" value="TreeGrafter"/>
</dbReference>
<keyword evidence="2" id="KW-0963">Cytoplasm</keyword>
<dbReference type="Proteomes" id="UP000078542">
    <property type="component" value="Unassembled WGS sequence"/>
</dbReference>
<dbReference type="AlphaFoldDB" id="A0A195CB18"/>
<dbReference type="GO" id="GO:0005813">
    <property type="term" value="C:centrosome"/>
    <property type="evidence" value="ECO:0007669"/>
    <property type="project" value="UniProtKB-SubCell"/>
</dbReference>
<evidence type="ECO:0000256" key="4">
    <source>
        <dbReference type="ARBA" id="ARBA00035656"/>
    </source>
</evidence>
<protein>
    <recommendedName>
        <fullName evidence="5">Cilia-and flagella-associated protein 96</fullName>
    </recommendedName>
</protein>
<evidence type="ECO:0000313" key="6">
    <source>
        <dbReference type="EMBL" id="KYM97396.1"/>
    </source>
</evidence>